<dbReference type="SUPFAM" id="SSF52833">
    <property type="entry name" value="Thioredoxin-like"/>
    <property type="match status" value="1"/>
</dbReference>
<dbReference type="HOGENOM" id="CLU_072378_1_1_1"/>
<evidence type="ECO:0000259" key="1">
    <source>
        <dbReference type="Pfam" id="PF00085"/>
    </source>
</evidence>
<protein>
    <recommendedName>
        <fullName evidence="1">Thioredoxin domain-containing protein</fullName>
    </recommendedName>
</protein>
<dbReference type="InParanoid" id="L2GXC5"/>
<dbReference type="Proteomes" id="UP000011081">
    <property type="component" value="Unassembled WGS sequence"/>
</dbReference>
<dbReference type="AlphaFoldDB" id="L2GXC5"/>
<dbReference type="RefSeq" id="XP_008073188.1">
    <property type="nucleotide sequence ID" value="XM_008074997.1"/>
</dbReference>
<dbReference type="VEuPathDB" id="MicrosporidiaDB:VCUG_00167"/>
<dbReference type="InterPro" id="IPR013766">
    <property type="entry name" value="Thioredoxin_domain"/>
</dbReference>
<dbReference type="EMBL" id="GL877405">
    <property type="protein sequence ID" value="ELA48331.1"/>
    <property type="molecule type" value="Genomic_DNA"/>
</dbReference>
<dbReference type="FunCoup" id="L2GXC5">
    <property type="interactions" value="219"/>
</dbReference>
<organism evidence="2 3">
    <name type="scientific">Vavraia culicis (isolate floridensis)</name>
    <name type="common">Microsporidian parasite</name>
    <dbReference type="NCBI Taxonomy" id="948595"/>
    <lineage>
        <taxon>Eukaryota</taxon>
        <taxon>Fungi</taxon>
        <taxon>Fungi incertae sedis</taxon>
        <taxon>Microsporidia</taxon>
        <taxon>Pleistophoridae</taxon>
        <taxon>Vavraia</taxon>
    </lineage>
</organism>
<dbReference type="InterPro" id="IPR036249">
    <property type="entry name" value="Thioredoxin-like_sf"/>
</dbReference>
<dbReference type="GeneID" id="19878058"/>
<sequence>MLIDSDVDDQVLSHYKQKRLSELKKGIPIPSITSRQSLLNTITTQRCIIHFHNPEFARCQIMDKKLAEAADIVGDIKFYRAEAQLFEDVCEYLQIRTLPFLGFFRDGKCVDGIVGFEGLSGDDFKANELVKFIKRSDISK</sequence>
<evidence type="ECO:0000313" key="2">
    <source>
        <dbReference type="EMBL" id="ELA48331.1"/>
    </source>
</evidence>
<accession>L2GXC5</accession>
<dbReference type="OrthoDB" id="10257948at2759"/>
<reference evidence="3" key="1">
    <citation type="submission" date="2011-03" db="EMBL/GenBank/DDBJ databases">
        <title>The genome sequence of Vavraia culicis strain floridensis.</title>
        <authorList>
            <consortium name="The Broad Institute Genome Sequencing Platform"/>
            <person name="Cuomo C."/>
            <person name="Becnel J."/>
            <person name="Sanscrainte N."/>
            <person name="Young S.K."/>
            <person name="Zeng Q."/>
            <person name="Gargeya S."/>
            <person name="Fitzgerald M."/>
            <person name="Haas B."/>
            <person name="Abouelleil A."/>
            <person name="Alvarado L."/>
            <person name="Arachchi H.M."/>
            <person name="Berlin A."/>
            <person name="Chapman S.B."/>
            <person name="Gearin G."/>
            <person name="Goldberg J."/>
            <person name="Griggs A."/>
            <person name="Gujja S."/>
            <person name="Hansen M."/>
            <person name="Heiman D."/>
            <person name="Howarth C."/>
            <person name="Larimer J."/>
            <person name="Lui A."/>
            <person name="MacDonald P.J.P."/>
            <person name="McCowen C."/>
            <person name="Montmayeur A."/>
            <person name="Murphy C."/>
            <person name="Neiman D."/>
            <person name="Pearson M."/>
            <person name="Priest M."/>
            <person name="Roberts A."/>
            <person name="Saif S."/>
            <person name="Shea T."/>
            <person name="Sisk P."/>
            <person name="Stolte C."/>
            <person name="Sykes S."/>
            <person name="Wortman J."/>
            <person name="Nusbaum C."/>
            <person name="Birren B."/>
        </authorList>
    </citation>
    <scope>NUCLEOTIDE SEQUENCE [LARGE SCALE GENOMIC DNA]</scope>
    <source>
        <strain evidence="3">floridensis</strain>
    </source>
</reference>
<dbReference type="STRING" id="948595.L2GXC5"/>
<keyword evidence="3" id="KW-1185">Reference proteome</keyword>
<dbReference type="Gene3D" id="3.40.30.10">
    <property type="entry name" value="Glutaredoxin"/>
    <property type="match status" value="1"/>
</dbReference>
<dbReference type="PANTHER" id="PTHR21148">
    <property type="entry name" value="THIOREDOXIN DOMAIN-CONTAINING PROTEIN 9"/>
    <property type="match status" value="1"/>
</dbReference>
<dbReference type="OMA" id="KEFMNIT"/>
<feature type="domain" description="Thioredoxin" evidence="1">
    <location>
        <begin position="43"/>
        <end position="116"/>
    </location>
</feature>
<name>L2GXC5_VAVCU</name>
<dbReference type="Pfam" id="PF00085">
    <property type="entry name" value="Thioredoxin"/>
    <property type="match status" value="1"/>
</dbReference>
<evidence type="ECO:0000313" key="3">
    <source>
        <dbReference type="Proteomes" id="UP000011081"/>
    </source>
</evidence>
<gene>
    <name evidence="2" type="ORF">VCUG_00167</name>
</gene>
<proteinExistence type="predicted"/>